<comment type="caution">
    <text evidence="1">The sequence shown here is derived from an EMBL/GenBank/DDBJ whole genome shotgun (WGS) entry which is preliminary data.</text>
</comment>
<evidence type="ECO:0000313" key="1">
    <source>
        <dbReference type="EMBL" id="CAH1445513.1"/>
    </source>
</evidence>
<keyword evidence="2" id="KW-1185">Reference proteome</keyword>
<organism evidence="1 2">
    <name type="scientific">Lactuca virosa</name>
    <dbReference type="NCBI Taxonomy" id="75947"/>
    <lineage>
        <taxon>Eukaryota</taxon>
        <taxon>Viridiplantae</taxon>
        <taxon>Streptophyta</taxon>
        <taxon>Embryophyta</taxon>
        <taxon>Tracheophyta</taxon>
        <taxon>Spermatophyta</taxon>
        <taxon>Magnoliopsida</taxon>
        <taxon>eudicotyledons</taxon>
        <taxon>Gunneridae</taxon>
        <taxon>Pentapetalae</taxon>
        <taxon>asterids</taxon>
        <taxon>campanulids</taxon>
        <taxon>Asterales</taxon>
        <taxon>Asteraceae</taxon>
        <taxon>Cichorioideae</taxon>
        <taxon>Cichorieae</taxon>
        <taxon>Lactucinae</taxon>
        <taxon>Lactuca</taxon>
    </lineage>
</organism>
<protein>
    <recommendedName>
        <fullName evidence="3">Retrotransposon gag domain-containing protein</fullName>
    </recommendedName>
</protein>
<name>A0AAU9P6F5_9ASTR</name>
<sequence>MNKGFFQHKATVATTHHLVNCFPRTIDCLLTLLTVTIAFSGNLKRRRRSRQIRGRLLHVITASKVNQMDGEKKNGSGNETQDMDQDGYLESRVDNFSLNTLANDINKIMRCTGSLVNKFEDLGTRLQRIDAELKKYQPEMLEIPTEEKPPPYNPNICLPTFPDKFNLDVFCNWVKEIEFYFEYYRVPDHEKIDLVANTLPLEGEAFKWWQDIQQLNKKVYKNYHIQWTGMKMLFMDKFLSP</sequence>
<dbReference type="Proteomes" id="UP001157418">
    <property type="component" value="Unassembled WGS sequence"/>
</dbReference>
<dbReference type="AlphaFoldDB" id="A0AAU9P6F5"/>
<accession>A0AAU9P6F5</accession>
<reference evidence="1 2" key="1">
    <citation type="submission" date="2022-01" db="EMBL/GenBank/DDBJ databases">
        <authorList>
            <person name="Xiong W."/>
            <person name="Schranz E."/>
        </authorList>
    </citation>
    <scope>NUCLEOTIDE SEQUENCE [LARGE SCALE GENOMIC DNA]</scope>
</reference>
<proteinExistence type="predicted"/>
<dbReference type="EMBL" id="CAKMRJ010005523">
    <property type="protein sequence ID" value="CAH1445513.1"/>
    <property type="molecule type" value="Genomic_DNA"/>
</dbReference>
<gene>
    <name evidence="1" type="ORF">LVIROSA_LOCUS31270</name>
</gene>
<evidence type="ECO:0000313" key="2">
    <source>
        <dbReference type="Proteomes" id="UP001157418"/>
    </source>
</evidence>
<evidence type="ECO:0008006" key="3">
    <source>
        <dbReference type="Google" id="ProtNLM"/>
    </source>
</evidence>